<keyword evidence="7" id="KW-0732">Signal</keyword>
<evidence type="ECO:0000256" key="13">
    <source>
        <dbReference type="ARBA" id="ARBA00032850"/>
    </source>
</evidence>
<feature type="binding site" evidence="15">
    <location>
        <begin position="212"/>
        <end position="214"/>
    </location>
    <ligand>
        <name>substrate</name>
    </ligand>
</feature>
<name>A0A1W6LEC4_9BURK</name>
<dbReference type="PRINTS" id="PR00834">
    <property type="entry name" value="PROTEASES2C"/>
</dbReference>
<dbReference type="RefSeq" id="WP_085752916.1">
    <property type="nucleotide sequence ID" value="NZ_BSPR01000018.1"/>
</dbReference>
<dbReference type="SUPFAM" id="SSF50156">
    <property type="entry name" value="PDZ domain-like"/>
    <property type="match status" value="2"/>
</dbReference>
<evidence type="ECO:0000256" key="6">
    <source>
        <dbReference type="ARBA" id="ARBA00022670"/>
    </source>
</evidence>
<gene>
    <name evidence="16" type="ORF">A4W93_23350</name>
</gene>
<evidence type="ECO:0000256" key="9">
    <source>
        <dbReference type="ARBA" id="ARBA00022764"/>
    </source>
</evidence>
<keyword evidence="11" id="KW-0720">Serine protease</keyword>
<dbReference type="EC" id="3.4.21.107" evidence="4"/>
<keyword evidence="17" id="KW-1185">Reference proteome</keyword>
<feature type="binding site" evidence="15">
    <location>
        <position position="143"/>
    </location>
    <ligand>
        <name>substrate</name>
    </ligand>
</feature>
<dbReference type="Pfam" id="PF13180">
    <property type="entry name" value="PDZ_2"/>
    <property type="match status" value="2"/>
</dbReference>
<evidence type="ECO:0000256" key="10">
    <source>
        <dbReference type="ARBA" id="ARBA00022801"/>
    </source>
</evidence>
<dbReference type="PROSITE" id="PS50106">
    <property type="entry name" value="PDZ"/>
    <property type="match status" value="2"/>
</dbReference>
<evidence type="ECO:0000256" key="11">
    <source>
        <dbReference type="ARBA" id="ARBA00022825"/>
    </source>
</evidence>
<dbReference type="Gene3D" id="2.30.42.10">
    <property type="match status" value="2"/>
</dbReference>
<dbReference type="GO" id="GO:0004252">
    <property type="term" value="F:serine-type endopeptidase activity"/>
    <property type="evidence" value="ECO:0007669"/>
    <property type="project" value="InterPro"/>
</dbReference>
<feature type="active site" description="Charge relay system" evidence="14">
    <location>
        <position position="143"/>
    </location>
</feature>
<dbReference type="NCBIfam" id="TIGR02037">
    <property type="entry name" value="degP_htrA_DO"/>
    <property type="match status" value="1"/>
</dbReference>
<dbReference type="SUPFAM" id="SSF50494">
    <property type="entry name" value="Trypsin-like serine proteases"/>
    <property type="match status" value="1"/>
</dbReference>
<dbReference type="SMART" id="SM00228">
    <property type="entry name" value="PDZ"/>
    <property type="match status" value="2"/>
</dbReference>
<organism evidence="16 17">
    <name type="scientific">Piscinibacter gummiphilus</name>
    <dbReference type="NCBI Taxonomy" id="946333"/>
    <lineage>
        <taxon>Bacteria</taxon>
        <taxon>Pseudomonadati</taxon>
        <taxon>Pseudomonadota</taxon>
        <taxon>Betaproteobacteria</taxon>
        <taxon>Burkholderiales</taxon>
        <taxon>Sphaerotilaceae</taxon>
        <taxon>Piscinibacter</taxon>
    </lineage>
</organism>
<evidence type="ECO:0000256" key="14">
    <source>
        <dbReference type="PIRSR" id="PIRSR611782-1"/>
    </source>
</evidence>
<dbReference type="GO" id="GO:0042597">
    <property type="term" value="C:periplasmic space"/>
    <property type="evidence" value="ECO:0007669"/>
    <property type="project" value="UniProtKB-SubCell"/>
</dbReference>
<evidence type="ECO:0000256" key="15">
    <source>
        <dbReference type="PIRSR" id="PIRSR611782-2"/>
    </source>
</evidence>
<keyword evidence="8" id="KW-0677">Repeat</keyword>
<dbReference type="PANTHER" id="PTHR22939:SF130">
    <property type="entry name" value="PERIPLASMIC SERINE ENDOPROTEASE DEGP-LIKE-RELATED"/>
    <property type="match status" value="1"/>
</dbReference>
<dbReference type="EMBL" id="CP015118">
    <property type="protein sequence ID" value="ARN22611.1"/>
    <property type="molecule type" value="Genomic_DNA"/>
</dbReference>
<keyword evidence="6" id="KW-0645">Protease</keyword>
<feature type="active site" description="Charge relay system" evidence="14">
    <location>
        <position position="214"/>
    </location>
</feature>
<accession>A0A1W6LEC4</accession>
<dbReference type="InterPro" id="IPR001940">
    <property type="entry name" value="Peptidase_S1C"/>
</dbReference>
<dbReference type="PANTHER" id="PTHR22939">
    <property type="entry name" value="SERINE PROTEASE FAMILY S1C HTRA-RELATED"/>
    <property type="match status" value="1"/>
</dbReference>
<dbReference type="InterPro" id="IPR036034">
    <property type="entry name" value="PDZ_sf"/>
</dbReference>
<keyword evidence="12" id="KW-0346">Stress response</keyword>
<dbReference type="InterPro" id="IPR011782">
    <property type="entry name" value="Pept_S1C_Do"/>
</dbReference>
<dbReference type="Pfam" id="PF13365">
    <property type="entry name" value="Trypsin_2"/>
    <property type="match status" value="1"/>
</dbReference>
<evidence type="ECO:0000313" key="16">
    <source>
        <dbReference type="EMBL" id="ARN22611.1"/>
    </source>
</evidence>
<evidence type="ECO:0000256" key="7">
    <source>
        <dbReference type="ARBA" id="ARBA00022729"/>
    </source>
</evidence>
<evidence type="ECO:0000313" key="17">
    <source>
        <dbReference type="Proteomes" id="UP000193427"/>
    </source>
</evidence>
<evidence type="ECO:0000256" key="3">
    <source>
        <dbReference type="ARBA" id="ARBA00010541"/>
    </source>
</evidence>
<sequence>MPSSPFPGSVSTGLASMRRGLLLLASGAVLGLSALVLPSGAQAQARELPDFADLVDKVGPAVVNIRTTERSADGARLPFRRRAPSLQQSDEVPRGEGSGFILSADGYVMTNAHVIAGASEVYVTMTDKREFKAKIVGADERTDVALVKIDATGLPVLRIGDVSRLRVGEWVVAIGSPFGFDNTVTAGIVSAKSRETGSEVALIQTDVAVNPGNSGGPLINIRGEAVGVNSQIYSPVGSYVGISFAIPIDEAMRIADQLKSGGRVVRGYLGILPTEVPREAAEEYGLSKTKNRGAFVSQVVKGGPAEKAGLRLGDIVLALNGKPIDGPVELRRALGVIKPGTPIVLQINRRGKPLEIKATLAEMPAQQAAAPAERAEPPESKGSQAARAWGLVVSGLSDTERQSARVSGGVKVVSVSGGAEAVGVRAGDVILAVGDTELGDLKQFEAVVGKSDKAKPLSVTLLRNEWAQYVRIPPSK</sequence>
<dbReference type="GO" id="GO:0006508">
    <property type="term" value="P:proteolysis"/>
    <property type="evidence" value="ECO:0007669"/>
    <property type="project" value="UniProtKB-KW"/>
</dbReference>
<feature type="active site" description="Charge relay system" evidence="14">
    <location>
        <position position="113"/>
    </location>
</feature>
<reference evidence="16 17" key="1">
    <citation type="submission" date="2016-04" db="EMBL/GenBank/DDBJ databases">
        <title>Complete genome sequence of natural rubber-degrading, novel Gram-negative bacterium, Rhizobacter gummiphilus strain NS21.</title>
        <authorList>
            <person name="Tabata M."/>
            <person name="Kasai D."/>
            <person name="Fukuda M."/>
        </authorList>
    </citation>
    <scope>NUCLEOTIDE SEQUENCE [LARGE SCALE GENOMIC DNA]</scope>
    <source>
        <strain evidence="16 17">NS21</strain>
    </source>
</reference>
<keyword evidence="9" id="KW-0574">Periplasm</keyword>
<evidence type="ECO:0000256" key="2">
    <source>
        <dbReference type="ARBA" id="ARBA00004418"/>
    </source>
</evidence>
<comment type="similarity">
    <text evidence="3">Belongs to the peptidase S1C family.</text>
</comment>
<dbReference type="KEGG" id="rgu:A4W93_23350"/>
<dbReference type="STRING" id="946333.A4W93_23350"/>
<proteinExistence type="inferred from homology"/>
<comment type="catalytic activity">
    <reaction evidence="1">
        <text>Acts on substrates that are at least partially unfolded. The cleavage site P1 residue is normally between a pair of hydrophobic residues, such as Val-|-Val.</text>
        <dbReference type="EC" id="3.4.21.107"/>
    </reaction>
</comment>
<evidence type="ECO:0000256" key="5">
    <source>
        <dbReference type="ARBA" id="ARBA00013958"/>
    </source>
</evidence>
<comment type="subcellular location">
    <subcellularLocation>
        <location evidence="2">Periplasm</location>
    </subcellularLocation>
</comment>
<evidence type="ECO:0000256" key="12">
    <source>
        <dbReference type="ARBA" id="ARBA00023016"/>
    </source>
</evidence>
<evidence type="ECO:0000256" key="8">
    <source>
        <dbReference type="ARBA" id="ARBA00022737"/>
    </source>
</evidence>
<feature type="binding site" evidence="15">
    <location>
        <position position="113"/>
    </location>
    <ligand>
        <name>substrate</name>
    </ligand>
</feature>
<evidence type="ECO:0000256" key="1">
    <source>
        <dbReference type="ARBA" id="ARBA00001772"/>
    </source>
</evidence>
<dbReference type="InterPro" id="IPR001478">
    <property type="entry name" value="PDZ"/>
</dbReference>
<dbReference type="Proteomes" id="UP000193427">
    <property type="component" value="Chromosome"/>
</dbReference>
<dbReference type="OrthoDB" id="8520726at2"/>
<dbReference type="InterPro" id="IPR009003">
    <property type="entry name" value="Peptidase_S1_PA"/>
</dbReference>
<evidence type="ECO:0000256" key="4">
    <source>
        <dbReference type="ARBA" id="ARBA00013035"/>
    </source>
</evidence>
<dbReference type="AlphaFoldDB" id="A0A1W6LEC4"/>
<dbReference type="Gene3D" id="2.40.10.120">
    <property type="match status" value="1"/>
</dbReference>
<protein>
    <recommendedName>
        <fullName evidence="5">Probable periplasmic serine endoprotease DegP-like</fullName>
        <ecNumber evidence="4">3.4.21.107</ecNumber>
    </recommendedName>
    <alternativeName>
        <fullName evidence="13">Protease Do</fullName>
    </alternativeName>
</protein>
<keyword evidence="10" id="KW-0378">Hydrolase</keyword>